<dbReference type="InterPro" id="IPR050696">
    <property type="entry name" value="FtsA/MreB"/>
</dbReference>
<dbReference type="InterPro" id="IPR003494">
    <property type="entry name" value="SHS2_FtsA"/>
</dbReference>
<protein>
    <recommendedName>
        <fullName evidence="1">SHS2 domain-containing protein</fullName>
    </recommendedName>
</protein>
<dbReference type="Gene3D" id="3.30.420.40">
    <property type="match status" value="1"/>
</dbReference>
<dbReference type="Proteomes" id="UP000178509">
    <property type="component" value="Unassembled WGS sequence"/>
</dbReference>
<feature type="domain" description="SHS2" evidence="1">
    <location>
        <begin position="21"/>
        <end position="227"/>
    </location>
</feature>
<dbReference type="STRING" id="1802164.A3H51_03065"/>
<evidence type="ECO:0000313" key="2">
    <source>
        <dbReference type="EMBL" id="OGZ61448.1"/>
    </source>
</evidence>
<name>A0A1G2HHS6_9BACT</name>
<evidence type="ECO:0000313" key="3">
    <source>
        <dbReference type="Proteomes" id="UP000178509"/>
    </source>
</evidence>
<dbReference type="SUPFAM" id="SSF53067">
    <property type="entry name" value="Actin-like ATPase domain"/>
    <property type="match status" value="1"/>
</dbReference>
<proteinExistence type="predicted"/>
<comment type="caution">
    <text evidence="2">The sequence shown here is derived from an EMBL/GenBank/DDBJ whole genome shotgun (WGS) entry which is preliminary data.</text>
</comment>
<accession>A0A1G2HHS6</accession>
<reference evidence="2 3" key="1">
    <citation type="journal article" date="2016" name="Nat. Commun.">
        <title>Thousands of microbial genomes shed light on interconnected biogeochemical processes in an aquifer system.</title>
        <authorList>
            <person name="Anantharaman K."/>
            <person name="Brown C.T."/>
            <person name="Hug L.A."/>
            <person name="Sharon I."/>
            <person name="Castelle C.J."/>
            <person name="Probst A.J."/>
            <person name="Thomas B.C."/>
            <person name="Singh A."/>
            <person name="Wilkins M.J."/>
            <person name="Karaoz U."/>
            <person name="Brodie E.L."/>
            <person name="Williams K.H."/>
            <person name="Hubbard S.S."/>
            <person name="Banfield J.F."/>
        </authorList>
    </citation>
    <scope>NUCLEOTIDE SEQUENCE [LARGE SCALE GENOMIC DNA]</scope>
</reference>
<organism evidence="2 3">
    <name type="scientific">Candidatus Spechtbacteria bacterium RIFCSPLOWO2_02_FULL_38_8</name>
    <dbReference type="NCBI Taxonomy" id="1802164"/>
    <lineage>
        <taxon>Bacteria</taxon>
        <taxon>Candidatus Spechtiibacteriota</taxon>
    </lineage>
</organism>
<evidence type="ECO:0000259" key="1">
    <source>
        <dbReference type="SMART" id="SM00842"/>
    </source>
</evidence>
<dbReference type="Pfam" id="PF14450">
    <property type="entry name" value="FtsA"/>
    <property type="match status" value="1"/>
</dbReference>
<dbReference type="PANTHER" id="PTHR32432">
    <property type="entry name" value="CELL DIVISION PROTEIN FTSA-RELATED"/>
    <property type="match status" value="1"/>
</dbReference>
<dbReference type="SMART" id="SM00842">
    <property type="entry name" value="FtsA"/>
    <property type="match status" value="1"/>
</dbReference>
<gene>
    <name evidence="2" type="ORF">A3H51_03065</name>
</gene>
<dbReference type="EMBL" id="MHOJ01000042">
    <property type="protein sequence ID" value="OGZ61448.1"/>
    <property type="molecule type" value="Genomic_DNA"/>
</dbReference>
<sequence>MFLKRWLQKVKNRLDNRYELFYILDLGCFNMKLSLMELDRHTNLGVILDIVEASYPNLTILLQKGGKDLIQLSNHIKNLFFKLQKPKNKSKSKHFIIGLSSELISGASFSNTYTREDSNSQIDVREIKNVIHNLLLRAHEDIRRKFASESGYTETEVILVNTTIQKLLIDGQVTLNPIGKIGKEIFVSLFNAYAPNFYKDAMEQIAEDLKFNSYHLVHTPYAVFSSLKRTKKPEVDMQGLIIDIGGKTTRVTLVKKGKIEDIRNFSFGGVSFTRRIANDLKLSEQEAENIKLKYSNYNVSQNTRTIIDKLLESDMSLFLNGLELILKDFSQTSLLPGEIFLCGGGGNIDVIDAIIKKRSWRKDLSFTNPPTLYKLDTDSLTSIKFADNLPTDSRLVSMAALADYAVHISTTPPNILDKILHRTVSLINE</sequence>
<dbReference type="AlphaFoldDB" id="A0A1G2HHS6"/>
<dbReference type="GO" id="GO:0051301">
    <property type="term" value="P:cell division"/>
    <property type="evidence" value="ECO:0007669"/>
    <property type="project" value="InterPro"/>
</dbReference>
<dbReference type="InterPro" id="IPR043129">
    <property type="entry name" value="ATPase_NBD"/>
</dbReference>